<evidence type="ECO:0000313" key="2">
    <source>
        <dbReference type="EMBL" id="NIH95340.1"/>
    </source>
</evidence>
<dbReference type="SUPFAM" id="SSF54909">
    <property type="entry name" value="Dimeric alpha+beta barrel"/>
    <property type="match status" value="1"/>
</dbReference>
<sequence length="75" mass="7676">MLIQTEVGRAEVVAKQLAGLPGVLSAEYVTGPYDVVARIGANTMAELHDGVAAQVQQVTGITRTLTCPIADGAAP</sequence>
<organism evidence="2 3">
    <name type="scientific">Mycolicibacterium fluoranthenivorans</name>
    <dbReference type="NCBI Taxonomy" id="258505"/>
    <lineage>
        <taxon>Bacteria</taxon>
        <taxon>Bacillati</taxon>
        <taxon>Actinomycetota</taxon>
        <taxon>Actinomycetes</taxon>
        <taxon>Mycobacteriales</taxon>
        <taxon>Mycobacteriaceae</taxon>
        <taxon>Mycolicibacterium</taxon>
    </lineage>
</organism>
<keyword evidence="2" id="KW-0238">DNA-binding</keyword>
<proteinExistence type="predicted"/>
<name>A0A7X5TYY3_9MYCO</name>
<protein>
    <submittedName>
        <fullName evidence="2">DNA-binding Lrp family transcriptional regulator</fullName>
    </submittedName>
</protein>
<accession>A0A7X5TYY3</accession>
<dbReference type="Pfam" id="PF01037">
    <property type="entry name" value="AsnC_trans_reg"/>
    <property type="match status" value="1"/>
</dbReference>
<feature type="domain" description="Transcription regulator AsnC/Lrp ligand binding" evidence="1">
    <location>
        <begin position="2"/>
        <end position="67"/>
    </location>
</feature>
<dbReference type="InterPro" id="IPR019887">
    <property type="entry name" value="Tscrpt_reg_AsnC/Lrp_C"/>
</dbReference>
<reference evidence="2 3" key="1">
    <citation type="submission" date="2020-03" db="EMBL/GenBank/DDBJ databases">
        <title>Sequencing the genomes of 1000 actinobacteria strains.</title>
        <authorList>
            <person name="Klenk H.-P."/>
        </authorList>
    </citation>
    <scope>NUCLEOTIDE SEQUENCE [LARGE SCALE GENOMIC DNA]</scope>
    <source>
        <strain evidence="2 3">DSM 44556</strain>
    </source>
</reference>
<dbReference type="Proteomes" id="UP000547444">
    <property type="component" value="Unassembled WGS sequence"/>
</dbReference>
<gene>
    <name evidence="2" type="ORF">FHU31_002296</name>
</gene>
<evidence type="ECO:0000259" key="1">
    <source>
        <dbReference type="Pfam" id="PF01037"/>
    </source>
</evidence>
<dbReference type="InterPro" id="IPR011008">
    <property type="entry name" value="Dimeric_a/b-barrel"/>
</dbReference>
<comment type="caution">
    <text evidence="2">The sequence shown here is derived from an EMBL/GenBank/DDBJ whole genome shotgun (WGS) entry which is preliminary data.</text>
</comment>
<evidence type="ECO:0000313" key="3">
    <source>
        <dbReference type="Proteomes" id="UP000547444"/>
    </source>
</evidence>
<dbReference type="GO" id="GO:0003677">
    <property type="term" value="F:DNA binding"/>
    <property type="evidence" value="ECO:0007669"/>
    <property type="project" value="UniProtKB-KW"/>
</dbReference>
<dbReference type="EMBL" id="JAANOW010000001">
    <property type="protein sequence ID" value="NIH95340.1"/>
    <property type="molecule type" value="Genomic_DNA"/>
</dbReference>
<dbReference type="AlphaFoldDB" id="A0A7X5TYY3"/>
<keyword evidence="3" id="KW-1185">Reference proteome</keyword>
<dbReference type="Gene3D" id="3.30.70.920">
    <property type="match status" value="1"/>
</dbReference>